<dbReference type="Pfam" id="PF03909">
    <property type="entry name" value="BSD"/>
    <property type="match status" value="1"/>
</dbReference>
<feature type="compositionally biased region" description="Basic and acidic residues" evidence="1">
    <location>
        <begin position="351"/>
        <end position="364"/>
    </location>
</feature>
<evidence type="ECO:0000259" key="2">
    <source>
        <dbReference type="PROSITE" id="PS50858"/>
    </source>
</evidence>
<gene>
    <name evidence="3" type="primary">BSDC1</name>
    <name evidence="3" type="ORF">A0J61_06606</name>
</gene>
<dbReference type="Proteomes" id="UP000093000">
    <property type="component" value="Unassembled WGS sequence"/>
</dbReference>
<dbReference type="EMBL" id="LUGH01000407">
    <property type="protein sequence ID" value="OBZ85346.1"/>
    <property type="molecule type" value="Genomic_DNA"/>
</dbReference>
<dbReference type="FunCoup" id="A0A1C7N9R1">
    <property type="interactions" value="235"/>
</dbReference>
<dbReference type="PROSITE" id="PS50858">
    <property type="entry name" value="BSD"/>
    <property type="match status" value="1"/>
</dbReference>
<keyword evidence="4" id="KW-1185">Reference proteome</keyword>
<feature type="compositionally biased region" description="Basic and acidic residues" evidence="1">
    <location>
        <begin position="317"/>
        <end position="338"/>
    </location>
</feature>
<dbReference type="SMART" id="SM00751">
    <property type="entry name" value="BSD"/>
    <property type="match status" value="1"/>
</dbReference>
<dbReference type="InParanoid" id="A0A1C7N9R1"/>
<feature type="compositionally biased region" description="Acidic residues" evidence="1">
    <location>
        <begin position="365"/>
        <end position="376"/>
    </location>
</feature>
<feature type="compositionally biased region" description="Acidic residues" evidence="1">
    <location>
        <begin position="302"/>
        <end position="316"/>
    </location>
</feature>
<dbReference type="PANTHER" id="PTHR16019:SF5">
    <property type="entry name" value="BSD DOMAIN-CONTAINING PROTEIN 1"/>
    <property type="match status" value="1"/>
</dbReference>
<feature type="region of interest" description="Disordered" evidence="1">
    <location>
        <begin position="70"/>
        <end position="96"/>
    </location>
</feature>
<dbReference type="AlphaFoldDB" id="A0A1C7N9R1"/>
<evidence type="ECO:0000313" key="3">
    <source>
        <dbReference type="EMBL" id="OBZ85346.1"/>
    </source>
</evidence>
<feature type="domain" description="BSD" evidence="2">
    <location>
        <begin position="235"/>
        <end position="287"/>
    </location>
</feature>
<name>A0A1C7N9R1_9FUNG</name>
<reference evidence="3 4" key="1">
    <citation type="submission" date="2016-03" db="EMBL/GenBank/DDBJ databases">
        <title>Choanephora cucurbitarum.</title>
        <authorList>
            <person name="Min B."/>
            <person name="Park H."/>
            <person name="Park J.-H."/>
            <person name="Shin H.-D."/>
            <person name="Choi I.-G."/>
        </authorList>
    </citation>
    <scope>NUCLEOTIDE SEQUENCE [LARGE SCALE GENOMIC DNA]</scope>
    <source>
        <strain evidence="3 4">KUS-F28377</strain>
    </source>
</reference>
<dbReference type="PANTHER" id="PTHR16019">
    <property type="entry name" value="SYNAPSE-ASSOCIATED PROTEIN"/>
    <property type="match status" value="1"/>
</dbReference>
<comment type="caution">
    <text evidence="3">The sequence shown here is derived from an EMBL/GenBank/DDBJ whole genome shotgun (WGS) entry which is preliminary data.</text>
</comment>
<evidence type="ECO:0000313" key="4">
    <source>
        <dbReference type="Proteomes" id="UP000093000"/>
    </source>
</evidence>
<proteinExistence type="predicted"/>
<dbReference type="InterPro" id="IPR035925">
    <property type="entry name" value="BSD_dom_sf"/>
</dbReference>
<dbReference type="GO" id="GO:0005737">
    <property type="term" value="C:cytoplasm"/>
    <property type="evidence" value="ECO:0007669"/>
    <property type="project" value="TreeGrafter"/>
</dbReference>
<dbReference type="InterPro" id="IPR051494">
    <property type="entry name" value="BSD_domain-containing"/>
</dbReference>
<sequence length="376" mass="43325">MDDMYQYAASAVDSKNQQQVPEENDVLIKAFNNFGWGKKWSNLVDTMKKQSEAFVEGTKKDLQEFAQVLTEDPEEDEESANREEQTTRSVNDQEEISALDTLRNNLAKINTVNLSSLREGLTETLNQTLPSQIKSVRLPENMDLAQLKEGLTSGTRSAEQYLQKFGTDVMSALKQTVTVLEPEEEQKDEENNYSASQTARIYATRKDALLAKMQDNPATYLEEPSAKDIKVLDTFNSTFHIEEYTDEIAQLLNDYPNLREMMDRLVPVQVSYPLFWQRYFYHAWNIEQDEKKRQLIVQQPNEDDTDFKWDSDEDDNTTVKEDNTKQKQRSSEDTDDFSHISSSAASPPPGKTDDDWVKAEKKPSDEEEEESDSDWE</sequence>
<feature type="region of interest" description="Disordered" evidence="1">
    <location>
        <begin position="302"/>
        <end position="376"/>
    </location>
</feature>
<accession>A0A1C7N9R1</accession>
<protein>
    <submittedName>
        <fullName evidence="3">BSD domain-containing protein 1</fullName>
    </submittedName>
</protein>
<dbReference type="InterPro" id="IPR005607">
    <property type="entry name" value="BSD_dom"/>
</dbReference>
<dbReference type="SUPFAM" id="SSF140383">
    <property type="entry name" value="BSD domain-like"/>
    <property type="match status" value="1"/>
</dbReference>
<dbReference type="Gene3D" id="1.10.3970.10">
    <property type="entry name" value="BSD domain"/>
    <property type="match status" value="1"/>
</dbReference>
<dbReference type="OrthoDB" id="73788at2759"/>
<organism evidence="3 4">
    <name type="scientific">Choanephora cucurbitarum</name>
    <dbReference type="NCBI Taxonomy" id="101091"/>
    <lineage>
        <taxon>Eukaryota</taxon>
        <taxon>Fungi</taxon>
        <taxon>Fungi incertae sedis</taxon>
        <taxon>Mucoromycota</taxon>
        <taxon>Mucoromycotina</taxon>
        <taxon>Mucoromycetes</taxon>
        <taxon>Mucorales</taxon>
        <taxon>Mucorineae</taxon>
        <taxon>Choanephoraceae</taxon>
        <taxon>Choanephoroideae</taxon>
        <taxon>Choanephora</taxon>
    </lineage>
</organism>
<feature type="region of interest" description="Disordered" evidence="1">
    <location>
        <begin position="1"/>
        <end position="20"/>
    </location>
</feature>
<evidence type="ECO:0000256" key="1">
    <source>
        <dbReference type="SAM" id="MobiDB-lite"/>
    </source>
</evidence>